<dbReference type="EMBL" id="JBGOOS010000044">
    <property type="protein sequence ID" value="MEZ8211144.1"/>
    <property type="molecule type" value="Genomic_DNA"/>
</dbReference>
<keyword evidence="5" id="KW-1185">Reference proteome</keyword>
<dbReference type="AlphaFoldDB" id="A0A177Y0F9"/>
<name>A0A177Y0F9_9VIBR</name>
<evidence type="ECO:0000313" key="4">
    <source>
        <dbReference type="Proteomes" id="UP000078406"/>
    </source>
</evidence>
<accession>A0A177Y0F9</accession>
<organism evidence="3 4">
    <name type="scientific">Vibrio bivalvicida</name>
    <dbReference type="NCBI Taxonomy" id="1276888"/>
    <lineage>
        <taxon>Bacteria</taxon>
        <taxon>Pseudomonadati</taxon>
        <taxon>Pseudomonadota</taxon>
        <taxon>Gammaproteobacteria</taxon>
        <taxon>Vibrionales</taxon>
        <taxon>Vibrionaceae</taxon>
        <taxon>Vibrio</taxon>
        <taxon>Vibrio oreintalis group</taxon>
    </lineage>
</organism>
<dbReference type="Proteomes" id="UP001569151">
    <property type="component" value="Unassembled WGS sequence"/>
</dbReference>
<evidence type="ECO:0000259" key="1">
    <source>
        <dbReference type="Pfam" id="PF12146"/>
    </source>
</evidence>
<dbReference type="InterPro" id="IPR029058">
    <property type="entry name" value="AB_hydrolase_fold"/>
</dbReference>
<dbReference type="Proteomes" id="UP000078406">
    <property type="component" value="Unassembled WGS sequence"/>
</dbReference>
<feature type="domain" description="Serine aminopeptidase S33" evidence="1">
    <location>
        <begin position="55"/>
        <end position="311"/>
    </location>
</feature>
<dbReference type="PANTHER" id="PTHR11614">
    <property type="entry name" value="PHOSPHOLIPASE-RELATED"/>
    <property type="match status" value="1"/>
</dbReference>
<protein>
    <submittedName>
        <fullName evidence="2">Alpha/beta fold hydrolase</fullName>
    </submittedName>
    <submittedName>
        <fullName evidence="3">Lysophospholipase</fullName>
    </submittedName>
</protein>
<sequence>MNDSSFNITPSYTQESNFEQAINNNIAKLWESREEGYIKSFDKTALYWIKLTSPEHNKAIVVVNGRIECTIKYQELFYDLFHQGYDIYSYDHRGQGLSDRLIEDKQMGYVEEFDDYVKDFDKLLHHFSLDMYQKRYLLGHSMGGNIATRYLQTYDYPFDAVSLSAPMYGVDLPWHLKPIATILGQILTAIYPKPTFAPGQMAYFPKPFDGNLLSQSDVRYHWFRDLYDQQPELKIGGASTRWVWQGLMSCKQCYLMTRHLKAPLLVMQASDDQIVSNQAQIRFMKKLARTNTQCAFKIVHGAKHELLFEKDELRNQALDTTLTFFEQH</sequence>
<gene>
    <name evidence="2" type="ORF">ACED39_20455</name>
    <name evidence="3" type="ORF">APB76_10245</name>
</gene>
<dbReference type="Pfam" id="PF12146">
    <property type="entry name" value="Hydrolase_4"/>
    <property type="match status" value="1"/>
</dbReference>
<dbReference type="InterPro" id="IPR051044">
    <property type="entry name" value="MAG_DAG_Lipase"/>
</dbReference>
<dbReference type="SUPFAM" id="SSF53474">
    <property type="entry name" value="alpha/beta-Hydrolases"/>
    <property type="match status" value="1"/>
</dbReference>
<evidence type="ECO:0000313" key="3">
    <source>
        <dbReference type="EMBL" id="OAJ94338.1"/>
    </source>
</evidence>
<evidence type="ECO:0000313" key="2">
    <source>
        <dbReference type="EMBL" id="MEZ8211144.1"/>
    </source>
</evidence>
<proteinExistence type="predicted"/>
<dbReference type="EMBL" id="LLEI02000027">
    <property type="protein sequence ID" value="OAJ94338.1"/>
    <property type="molecule type" value="Genomic_DNA"/>
</dbReference>
<comment type="caution">
    <text evidence="3">The sequence shown here is derived from an EMBL/GenBank/DDBJ whole genome shotgun (WGS) entry which is preliminary data.</text>
</comment>
<dbReference type="InterPro" id="IPR022742">
    <property type="entry name" value="Hydrolase_4"/>
</dbReference>
<evidence type="ECO:0000313" key="5">
    <source>
        <dbReference type="Proteomes" id="UP001569151"/>
    </source>
</evidence>
<keyword evidence="2" id="KW-0378">Hydrolase</keyword>
<dbReference type="Gene3D" id="3.40.50.1820">
    <property type="entry name" value="alpha/beta hydrolase"/>
    <property type="match status" value="1"/>
</dbReference>
<reference evidence="3 4" key="1">
    <citation type="journal article" date="2016" name="Syst. Appl. Microbiol.">
        <title>Vibrio bivalvicida sp. nov., a novel larval pathogen for bivalve molluscs reared in a hatchery.</title>
        <authorList>
            <person name="Dubert J."/>
            <person name="Romalde J.L."/>
            <person name="Prado S."/>
            <person name="Barja J.L."/>
        </authorList>
    </citation>
    <scope>NUCLEOTIDE SEQUENCE [LARGE SCALE GENOMIC DNA]</scope>
    <source>
        <strain evidence="3 4">605</strain>
    </source>
</reference>
<dbReference type="RefSeq" id="WP_054963384.1">
    <property type="nucleotide sequence ID" value="NZ_JBGOOF010000043.1"/>
</dbReference>
<dbReference type="GO" id="GO:0016787">
    <property type="term" value="F:hydrolase activity"/>
    <property type="evidence" value="ECO:0007669"/>
    <property type="project" value="UniProtKB-KW"/>
</dbReference>
<reference evidence="2 5" key="2">
    <citation type="submission" date="2024-06" db="EMBL/GenBank/DDBJ databases">
        <authorList>
            <person name="Steensen K."/>
            <person name="Seneca J."/>
            <person name="Bartlau N."/>
            <person name="Yu A.X."/>
            <person name="Polz M.F."/>
        </authorList>
    </citation>
    <scope>NUCLEOTIDE SEQUENCE [LARGE SCALE GENOMIC DNA]</scope>
    <source>
        <strain evidence="2 5">1F146</strain>
    </source>
</reference>